<reference evidence="1" key="3">
    <citation type="submission" date="2025-08" db="UniProtKB">
        <authorList>
            <consortium name="Ensembl"/>
        </authorList>
    </citation>
    <scope>IDENTIFICATION</scope>
</reference>
<reference evidence="1" key="4">
    <citation type="submission" date="2025-09" db="UniProtKB">
        <authorList>
            <consortium name="Ensembl"/>
        </authorList>
    </citation>
    <scope>IDENTIFICATION</scope>
</reference>
<dbReference type="HOGENOM" id="CLU_3001570_0_0_1"/>
<accession>H2XMA4</accession>
<dbReference type="Ensembl" id="ENSCINT00000035768.1">
    <property type="protein sequence ID" value="ENSCINP00000030787.1"/>
    <property type="gene ID" value="ENSCING00000018144.1"/>
</dbReference>
<dbReference type="Proteomes" id="UP000008144">
    <property type="component" value="Chromosome 2"/>
</dbReference>
<keyword evidence="2" id="KW-1185">Reference proteome</keyword>
<proteinExistence type="predicted"/>
<evidence type="ECO:0000313" key="1">
    <source>
        <dbReference type="Ensembl" id="ENSCINP00000030787.1"/>
    </source>
</evidence>
<reference evidence="1" key="2">
    <citation type="journal article" date="2008" name="Genome Biol.">
        <title>Improved genome assembly and evidence-based global gene model set for the chordate Ciona intestinalis: new insight into intron and operon populations.</title>
        <authorList>
            <person name="Satou Y."/>
            <person name="Mineta K."/>
            <person name="Ogasawara M."/>
            <person name="Sasakura Y."/>
            <person name="Shoguchi E."/>
            <person name="Ueno K."/>
            <person name="Yamada L."/>
            <person name="Matsumoto J."/>
            <person name="Wasserscheid J."/>
            <person name="Dewar K."/>
            <person name="Wiley G.B."/>
            <person name="Macmil S.L."/>
            <person name="Roe B.A."/>
            <person name="Zeller R.W."/>
            <person name="Hastings K.E."/>
            <person name="Lemaire P."/>
            <person name="Lindquist E."/>
            <person name="Endo T."/>
            <person name="Hotta K."/>
            <person name="Inaba K."/>
        </authorList>
    </citation>
    <scope>NUCLEOTIDE SEQUENCE [LARGE SCALE GENOMIC DNA]</scope>
    <source>
        <strain evidence="1">wild type</strain>
    </source>
</reference>
<name>H2XMA4_CIOIN</name>
<dbReference type="AlphaFoldDB" id="H2XMA4"/>
<dbReference type="InParanoid" id="H2XMA4"/>
<protein>
    <submittedName>
        <fullName evidence="1">Uncharacterized protein</fullName>
    </submittedName>
</protein>
<evidence type="ECO:0000313" key="2">
    <source>
        <dbReference type="Proteomes" id="UP000008144"/>
    </source>
</evidence>
<dbReference type="EMBL" id="EAAA01001581">
    <property type="status" value="NOT_ANNOTATED_CDS"/>
    <property type="molecule type" value="Genomic_DNA"/>
</dbReference>
<sequence length="57" mass="6683">EEITAKIFKNNNLGDGIVYSSWNLVLFYDRYCIEGPQNAKSSQLNLERDVRRFSLQK</sequence>
<reference evidence="2" key="1">
    <citation type="journal article" date="2002" name="Science">
        <title>The draft genome of Ciona intestinalis: insights into chordate and vertebrate origins.</title>
        <authorList>
            <person name="Dehal P."/>
            <person name="Satou Y."/>
            <person name="Campbell R.K."/>
            <person name="Chapman J."/>
            <person name="Degnan B."/>
            <person name="De Tomaso A."/>
            <person name="Davidson B."/>
            <person name="Di Gregorio A."/>
            <person name="Gelpke M."/>
            <person name="Goodstein D.M."/>
            <person name="Harafuji N."/>
            <person name="Hastings K.E."/>
            <person name="Ho I."/>
            <person name="Hotta K."/>
            <person name="Huang W."/>
            <person name="Kawashima T."/>
            <person name="Lemaire P."/>
            <person name="Martinez D."/>
            <person name="Meinertzhagen I.A."/>
            <person name="Necula S."/>
            <person name="Nonaka M."/>
            <person name="Putnam N."/>
            <person name="Rash S."/>
            <person name="Saiga H."/>
            <person name="Satake M."/>
            <person name="Terry A."/>
            <person name="Yamada L."/>
            <person name="Wang H.G."/>
            <person name="Awazu S."/>
            <person name="Azumi K."/>
            <person name="Boore J."/>
            <person name="Branno M."/>
            <person name="Chin-Bow S."/>
            <person name="DeSantis R."/>
            <person name="Doyle S."/>
            <person name="Francino P."/>
            <person name="Keys D.N."/>
            <person name="Haga S."/>
            <person name="Hayashi H."/>
            <person name="Hino K."/>
            <person name="Imai K.S."/>
            <person name="Inaba K."/>
            <person name="Kano S."/>
            <person name="Kobayashi K."/>
            <person name="Kobayashi M."/>
            <person name="Lee B.I."/>
            <person name="Makabe K.W."/>
            <person name="Manohar C."/>
            <person name="Matassi G."/>
            <person name="Medina M."/>
            <person name="Mochizuki Y."/>
            <person name="Mount S."/>
            <person name="Morishita T."/>
            <person name="Miura S."/>
            <person name="Nakayama A."/>
            <person name="Nishizaka S."/>
            <person name="Nomoto H."/>
            <person name="Ohta F."/>
            <person name="Oishi K."/>
            <person name="Rigoutsos I."/>
            <person name="Sano M."/>
            <person name="Sasaki A."/>
            <person name="Sasakura Y."/>
            <person name="Shoguchi E."/>
            <person name="Shin-i T."/>
            <person name="Spagnuolo A."/>
            <person name="Stainier D."/>
            <person name="Suzuki M.M."/>
            <person name="Tassy O."/>
            <person name="Takatori N."/>
            <person name="Tokuoka M."/>
            <person name="Yagi K."/>
            <person name="Yoshizaki F."/>
            <person name="Wada S."/>
            <person name="Zhang C."/>
            <person name="Hyatt P.D."/>
            <person name="Larimer F."/>
            <person name="Detter C."/>
            <person name="Doggett N."/>
            <person name="Glavina T."/>
            <person name="Hawkins T."/>
            <person name="Richardson P."/>
            <person name="Lucas S."/>
            <person name="Kohara Y."/>
            <person name="Levine M."/>
            <person name="Satoh N."/>
            <person name="Rokhsar D.S."/>
        </authorList>
    </citation>
    <scope>NUCLEOTIDE SEQUENCE [LARGE SCALE GENOMIC DNA]</scope>
</reference>
<organism evidence="1 2">
    <name type="scientific">Ciona intestinalis</name>
    <name type="common">Transparent sea squirt</name>
    <name type="synonym">Ascidia intestinalis</name>
    <dbReference type="NCBI Taxonomy" id="7719"/>
    <lineage>
        <taxon>Eukaryota</taxon>
        <taxon>Metazoa</taxon>
        <taxon>Chordata</taxon>
        <taxon>Tunicata</taxon>
        <taxon>Ascidiacea</taxon>
        <taxon>Phlebobranchia</taxon>
        <taxon>Cionidae</taxon>
        <taxon>Ciona</taxon>
    </lineage>
</organism>